<organism evidence="8 9">
    <name type="scientific">Corynebacterium striatum</name>
    <dbReference type="NCBI Taxonomy" id="43770"/>
    <lineage>
        <taxon>Bacteria</taxon>
        <taxon>Bacillati</taxon>
        <taxon>Actinomycetota</taxon>
        <taxon>Actinomycetes</taxon>
        <taxon>Mycobacteriales</taxon>
        <taxon>Corynebacteriaceae</taxon>
        <taxon>Corynebacterium</taxon>
    </lineage>
</organism>
<feature type="transmembrane region" description="Helical" evidence="6">
    <location>
        <begin position="433"/>
        <end position="454"/>
    </location>
</feature>
<dbReference type="InterPro" id="IPR003838">
    <property type="entry name" value="ABC3_permease_C"/>
</dbReference>
<reference evidence="8 9" key="1">
    <citation type="submission" date="2017-11" db="EMBL/GenBank/DDBJ databases">
        <title>Whole genome sequencing of cultured pathogen.</title>
        <authorList>
            <person name="Hoffmann M."/>
            <person name="Sanchez M."/>
            <person name="Timme R."/>
            <person name="Nudel K."/>
            <person name="Bry L."/>
        </authorList>
    </citation>
    <scope>NUCLEOTIDE SEQUENCE [LARGE SCALE GENOMIC DNA]</scope>
    <source>
        <strain evidence="8 9">216</strain>
    </source>
</reference>
<comment type="subcellular location">
    <subcellularLocation>
        <location evidence="1">Cell membrane</location>
        <topology evidence="1">Multi-pass membrane protein</topology>
    </subcellularLocation>
</comment>
<feature type="transmembrane region" description="Helical" evidence="6">
    <location>
        <begin position="389"/>
        <end position="413"/>
    </location>
</feature>
<evidence type="ECO:0000256" key="1">
    <source>
        <dbReference type="ARBA" id="ARBA00004651"/>
    </source>
</evidence>
<dbReference type="GO" id="GO:0005886">
    <property type="term" value="C:plasma membrane"/>
    <property type="evidence" value="ECO:0007669"/>
    <property type="project" value="UniProtKB-SubCell"/>
</dbReference>
<dbReference type="AlphaFoldDB" id="A0ABC8CNP4"/>
<evidence type="ECO:0000259" key="7">
    <source>
        <dbReference type="Pfam" id="PF02687"/>
    </source>
</evidence>
<evidence type="ECO:0000313" key="8">
    <source>
        <dbReference type="EMBL" id="ATZ08703.1"/>
    </source>
</evidence>
<gene>
    <name evidence="8" type="ORF">A9D01_08050</name>
</gene>
<feature type="transmembrane region" description="Helical" evidence="6">
    <location>
        <begin position="244"/>
        <end position="267"/>
    </location>
</feature>
<keyword evidence="4 6" id="KW-1133">Transmembrane helix</keyword>
<evidence type="ECO:0000256" key="3">
    <source>
        <dbReference type="ARBA" id="ARBA00022692"/>
    </source>
</evidence>
<feature type="transmembrane region" description="Helical" evidence="6">
    <location>
        <begin position="21"/>
        <end position="43"/>
    </location>
</feature>
<protein>
    <submittedName>
        <fullName evidence="8">ABC transporter permease</fullName>
    </submittedName>
</protein>
<proteinExistence type="predicted"/>
<dbReference type="Proteomes" id="UP000231994">
    <property type="component" value="Chromosome"/>
</dbReference>
<feature type="transmembrane region" description="Helical" evidence="6">
    <location>
        <begin position="344"/>
        <end position="368"/>
    </location>
</feature>
<keyword evidence="3 6" id="KW-0812">Transmembrane</keyword>
<evidence type="ECO:0000256" key="6">
    <source>
        <dbReference type="SAM" id="Phobius"/>
    </source>
</evidence>
<evidence type="ECO:0000256" key="4">
    <source>
        <dbReference type="ARBA" id="ARBA00022989"/>
    </source>
</evidence>
<evidence type="ECO:0000256" key="5">
    <source>
        <dbReference type="ARBA" id="ARBA00023136"/>
    </source>
</evidence>
<feature type="transmembrane region" description="Helical" evidence="6">
    <location>
        <begin position="136"/>
        <end position="154"/>
    </location>
</feature>
<keyword evidence="5 6" id="KW-0472">Membrane</keyword>
<sequence>MRTATLVRDLHRESIRARSGTGVVSIVAIASLTIGSAIAFLVAGGTWMLWERAHHIEDAAPGLMELYNDYEDFLYVWFDLALFACVFLIPALFSLTAQAAILGASGREKRLATLRLIGLSSRQVTRMTVLETGFQALIGVFLGWLLSLLVAPVFTHLSFQERQVQLEELHLPWWGYLTVAATVVLLALSAAFVGMQRVRVSPLGVARRQMPPALKRWRLILFIIVVVGGVIFLKGFSFSAAQGVIIGMLSMLFLIAMSINFVAPYVLQVGAQIMANFPGTAHLVACQRIATNSKAIWRRVMTMAFFGFLAGYLVGAPLGDDGLTLAMREEEHILTVFTDVSTGALLTLIFGFVLTGISIFLGQASAAFEDASLGRSLSLMGVRRSFLSGVSLLEVLAPVVVVSLLGFMLGSPLAFIMFASSDPGMDVDVTSRILMALSFLGAGWIVTLVAVVAVEPLRTYALRSGGRRE</sequence>
<feature type="transmembrane region" description="Helical" evidence="6">
    <location>
        <begin position="74"/>
        <end position="102"/>
    </location>
</feature>
<evidence type="ECO:0000313" key="9">
    <source>
        <dbReference type="Proteomes" id="UP000231994"/>
    </source>
</evidence>
<dbReference type="EMBL" id="CP024932">
    <property type="protein sequence ID" value="ATZ08703.1"/>
    <property type="molecule type" value="Genomic_DNA"/>
</dbReference>
<feature type="domain" description="ABC3 transporter permease C-terminal" evidence="7">
    <location>
        <begin position="84"/>
        <end position="198"/>
    </location>
</feature>
<feature type="transmembrane region" description="Helical" evidence="6">
    <location>
        <begin position="216"/>
        <end position="238"/>
    </location>
</feature>
<name>A0ABC8CNP4_CORST</name>
<dbReference type="RefSeq" id="WP_049063851.1">
    <property type="nucleotide sequence ID" value="NZ_CP024931.1"/>
</dbReference>
<dbReference type="Pfam" id="PF02687">
    <property type="entry name" value="FtsX"/>
    <property type="match status" value="1"/>
</dbReference>
<evidence type="ECO:0000256" key="2">
    <source>
        <dbReference type="ARBA" id="ARBA00022475"/>
    </source>
</evidence>
<accession>A0ABC8CNP4</accession>
<keyword evidence="2" id="KW-1003">Cell membrane</keyword>
<feature type="transmembrane region" description="Helical" evidence="6">
    <location>
        <begin position="300"/>
        <end position="319"/>
    </location>
</feature>
<feature type="transmembrane region" description="Helical" evidence="6">
    <location>
        <begin position="174"/>
        <end position="195"/>
    </location>
</feature>